<reference evidence="1 2" key="1">
    <citation type="journal article" date="2007" name="Science">
        <title>Sea anemone genome reveals ancestral eumetazoan gene repertoire and genomic organization.</title>
        <authorList>
            <person name="Putnam N.H."/>
            <person name="Srivastava M."/>
            <person name="Hellsten U."/>
            <person name="Dirks B."/>
            <person name="Chapman J."/>
            <person name="Salamov A."/>
            <person name="Terry A."/>
            <person name="Shapiro H."/>
            <person name="Lindquist E."/>
            <person name="Kapitonov V.V."/>
            <person name="Jurka J."/>
            <person name="Genikhovich G."/>
            <person name="Grigoriev I.V."/>
            <person name="Lucas S.M."/>
            <person name="Steele R.E."/>
            <person name="Finnerty J.R."/>
            <person name="Technau U."/>
            <person name="Martindale M.Q."/>
            <person name="Rokhsar D.S."/>
        </authorList>
    </citation>
    <scope>NUCLEOTIDE SEQUENCE [LARGE SCALE GENOMIC DNA]</scope>
    <source>
        <strain evidence="2">CH2 X CH6</strain>
    </source>
</reference>
<dbReference type="OrthoDB" id="9860094at2759"/>
<dbReference type="Pfam" id="PF15130">
    <property type="entry name" value="DUF4566"/>
    <property type="match status" value="1"/>
</dbReference>
<dbReference type="eggNOG" id="ENOG502QQ5Z">
    <property type="taxonomic scope" value="Eukaryota"/>
</dbReference>
<dbReference type="InParanoid" id="A7SEV3"/>
<dbReference type="STRING" id="45351.A7SEV3"/>
<protein>
    <submittedName>
        <fullName evidence="1">Uncharacterized protein</fullName>
    </submittedName>
</protein>
<dbReference type="OMA" id="SMFLFVD"/>
<dbReference type="PhylomeDB" id="A7SEV3"/>
<dbReference type="EMBL" id="DS469639">
    <property type="protein sequence ID" value="EDO37796.1"/>
    <property type="molecule type" value="Genomic_DNA"/>
</dbReference>
<sequence length="241" mass="28376">MPNTKGASLLADPMTRKSTTVCRLRQHLRRKRESLADHFDFKMYLSFVFKDKKKSCALFEVPDVIPVMTNNYKDSIMKGVKEEAYSLESSQELLEKDVVQLHAPHYRPMRKDIIGCNQPVDFFLWPRKDIDKIVCHLFSRWKEDTDADYRPVQVEFEFDHMDYEKQLLHLLARRDSTGLIINNPSQSMFLFVDRHNLKTPQNKAVFFKLSSLCLHVQQDQLMHWGPGSIDHVLDQYMPPMN</sequence>
<evidence type="ECO:0000313" key="1">
    <source>
        <dbReference type="EMBL" id="EDO37796.1"/>
    </source>
</evidence>
<dbReference type="FunCoup" id="A7SEV3">
    <property type="interactions" value="291"/>
</dbReference>
<gene>
    <name evidence="1" type="ORF">NEMVEDRAFT_v1g235366</name>
</gene>
<keyword evidence="2" id="KW-1185">Reference proteome</keyword>
<dbReference type="Proteomes" id="UP000001593">
    <property type="component" value="Unassembled WGS sequence"/>
</dbReference>
<evidence type="ECO:0000313" key="2">
    <source>
        <dbReference type="Proteomes" id="UP000001593"/>
    </source>
</evidence>
<proteinExistence type="predicted"/>
<organism evidence="1 2">
    <name type="scientific">Nematostella vectensis</name>
    <name type="common">Starlet sea anemone</name>
    <dbReference type="NCBI Taxonomy" id="45351"/>
    <lineage>
        <taxon>Eukaryota</taxon>
        <taxon>Metazoa</taxon>
        <taxon>Cnidaria</taxon>
        <taxon>Anthozoa</taxon>
        <taxon>Hexacorallia</taxon>
        <taxon>Actiniaria</taxon>
        <taxon>Edwardsiidae</taxon>
        <taxon>Nematostella</taxon>
    </lineage>
</organism>
<dbReference type="KEGG" id="nve:5509336"/>
<dbReference type="HOGENOM" id="CLU_105473_0_0_1"/>
<dbReference type="InterPro" id="IPR027903">
    <property type="entry name" value="DUF4566"/>
</dbReference>
<dbReference type="AlphaFoldDB" id="A7SEV3"/>
<name>A7SEV3_NEMVE</name>
<accession>A7SEV3</accession>